<evidence type="ECO:0000256" key="4">
    <source>
        <dbReference type="ARBA" id="ARBA00022448"/>
    </source>
</evidence>
<name>A0AA46P5S1_CYTFI</name>
<dbReference type="AlphaFoldDB" id="A0AA46P5S1"/>
<evidence type="ECO:0000313" key="10">
    <source>
        <dbReference type="Proteomes" id="UP001163104"/>
    </source>
</evidence>
<comment type="similarity">
    <text evidence="2 7">Belongs to the PhoU family.</text>
</comment>
<evidence type="ECO:0000256" key="5">
    <source>
        <dbReference type="ARBA" id="ARBA00022490"/>
    </source>
</evidence>
<keyword evidence="5 7" id="KW-0963">Cytoplasm</keyword>
<comment type="subcellular location">
    <subcellularLocation>
        <location evidence="1 7">Cytoplasm</location>
    </subcellularLocation>
</comment>
<dbReference type="EMBL" id="CP107028">
    <property type="protein sequence ID" value="UYG98237.1"/>
    <property type="molecule type" value="Genomic_DNA"/>
</dbReference>
<dbReference type="PIRSF" id="PIRSF003107">
    <property type="entry name" value="PhoU"/>
    <property type="match status" value="1"/>
</dbReference>
<dbReference type="GO" id="GO:0005737">
    <property type="term" value="C:cytoplasm"/>
    <property type="evidence" value="ECO:0007669"/>
    <property type="project" value="UniProtKB-SubCell"/>
</dbReference>
<dbReference type="PANTHER" id="PTHR42930:SF3">
    <property type="entry name" value="PHOSPHATE-SPECIFIC TRANSPORT SYSTEM ACCESSORY PROTEIN PHOU"/>
    <property type="match status" value="1"/>
</dbReference>
<keyword evidence="4 7" id="KW-0813">Transport</keyword>
<evidence type="ECO:0000313" key="9">
    <source>
        <dbReference type="EMBL" id="UYG98237.1"/>
    </source>
</evidence>
<evidence type="ECO:0000256" key="6">
    <source>
        <dbReference type="ARBA" id="ARBA00022592"/>
    </source>
</evidence>
<dbReference type="InterPro" id="IPR028366">
    <property type="entry name" value="PhoU"/>
</dbReference>
<dbReference type="RefSeq" id="WP_263600292.1">
    <property type="nucleotide sequence ID" value="NZ_CP107028.1"/>
</dbReference>
<evidence type="ECO:0000259" key="8">
    <source>
        <dbReference type="Pfam" id="PF01895"/>
    </source>
</evidence>
<dbReference type="GO" id="GO:0030643">
    <property type="term" value="P:intracellular phosphate ion homeostasis"/>
    <property type="evidence" value="ECO:0007669"/>
    <property type="project" value="InterPro"/>
</dbReference>
<evidence type="ECO:0000256" key="7">
    <source>
        <dbReference type="PIRNR" id="PIRNR003107"/>
    </source>
</evidence>
<evidence type="ECO:0000256" key="3">
    <source>
        <dbReference type="ARBA" id="ARBA00011738"/>
    </source>
</evidence>
<dbReference type="PANTHER" id="PTHR42930">
    <property type="entry name" value="PHOSPHATE-SPECIFIC TRANSPORT SYSTEM ACCESSORY PROTEIN PHOU"/>
    <property type="match status" value="1"/>
</dbReference>
<dbReference type="SUPFAM" id="SSF109755">
    <property type="entry name" value="PhoU-like"/>
    <property type="match status" value="1"/>
</dbReference>
<accession>A0AA46P5S1</accession>
<comment type="function">
    <text evidence="7">Plays a role in the regulation of phosphate uptake.</text>
</comment>
<keyword evidence="6 7" id="KW-0592">Phosphate transport</keyword>
<comment type="subunit">
    <text evidence="3 7">Homodimer.</text>
</comment>
<feature type="domain" description="PhoU" evidence="8">
    <location>
        <begin position="122"/>
        <end position="206"/>
    </location>
</feature>
<organism evidence="9 10">
    <name type="scientific">Cytobacillus firmus</name>
    <name type="common">Bacillus firmus</name>
    <dbReference type="NCBI Taxonomy" id="1399"/>
    <lineage>
        <taxon>Bacteria</taxon>
        <taxon>Bacillati</taxon>
        <taxon>Bacillota</taxon>
        <taxon>Bacilli</taxon>
        <taxon>Bacillales</taxon>
        <taxon>Bacillaceae</taxon>
        <taxon>Cytobacillus</taxon>
    </lineage>
</organism>
<gene>
    <name evidence="9" type="primary">phoU</name>
    <name evidence="9" type="ORF">OD459_25540</name>
</gene>
<reference evidence="9" key="1">
    <citation type="submission" date="2022-10" db="EMBL/GenBank/DDBJ databases">
        <title>Mechanism of multi-heavy metal repair in Cytobacillus Firmus M7.</title>
        <authorList>
            <person name="Li X."/>
            <person name="Yu C."/>
        </authorList>
    </citation>
    <scope>NUCLEOTIDE SEQUENCE</scope>
    <source>
        <strain evidence="9">M7</strain>
        <plasmid evidence="9">p1</plasmid>
    </source>
</reference>
<keyword evidence="9" id="KW-0614">Plasmid</keyword>
<geneLocation type="plasmid" evidence="9 10">
    <name>p1</name>
</geneLocation>
<proteinExistence type="inferred from homology"/>
<sequence length="219" mass="24932">MSVRHGFEEELIELKTLVLDMGRRAKNALTESIEALVTQDIDRALEVIDKDYKINRLDDEINEKVIWLIAKQQPVASDLRRVISAIKISTDLERIGDLAVNISKSTIRVGEKELFKPLKDIPLMAEKVSDMLSQSMKAFHEEDVAIALETADLDNEIDDMYGRLIKELLDYIAHNPELTPQVTQLAFICRHLERVGDHTTNISESVIFMVKGKQYDLNA</sequence>
<evidence type="ECO:0000256" key="1">
    <source>
        <dbReference type="ARBA" id="ARBA00004496"/>
    </source>
</evidence>
<dbReference type="GO" id="GO:0045936">
    <property type="term" value="P:negative regulation of phosphate metabolic process"/>
    <property type="evidence" value="ECO:0007669"/>
    <property type="project" value="InterPro"/>
</dbReference>
<dbReference type="Proteomes" id="UP001163104">
    <property type="component" value="Plasmid p1"/>
</dbReference>
<dbReference type="Pfam" id="PF01895">
    <property type="entry name" value="PhoU"/>
    <property type="match status" value="2"/>
</dbReference>
<feature type="domain" description="PhoU" evidence="8">
    <location>
        <begin position="19"/>
        <end position="105"/>
    </location>
</feature>
<dbReference type="InterPro" id="IPR038078">
    <property type="entry name" value="PhoU-like_sf"/>
</dbReference>
<protein>
    <recommendedName>
        <fullName evidence="7">Phosphate-specific transport system accessory protein PhoU</fullName>
    </recommendedName>
</protein>
<dbReference type="Gene3D" id="1.20.58.220">
    <property type="entry name" value="Phosphate transport system protein phou homolog 2, domain 2"/>
    <property type="match status" value="1"/>
</dbReference>
<dbReference type="FunFam" id="1.20.58.220:FF:000004">
    <property type="entry name" value="Phosphate-specific transport system accessory protein PhoU"/>
    <property type="match status" value="1"/>
</dbReference>
<evidence type="ECO:0000256" key="2">
    <source>
        <dbReference type="ARBA" id="ARBA00008107"/>
    </source>
</evidence>
<dbReference type="InterPro" id="IPR026022">
    <property type="entry name" value="PhoU_dom"/>
</dbReference>
<dbReference type="NCBIfam" id="TIGR02135">
    <property type="entry name" value="phoU_full"/>
    <property type="match status" value="1"/>
</dbReference>
<dbReference type="GO" id="GO:0006817">
    <property type="term" value="P:phosphate ion transport"/>
    <property type="evidence" value="ECO:0007669"/>
    <property type="project" value="UniProtKB-KW"/>
</dbReference>